<dbReference type="PROSITE" id="PS50178">
    <property type="entry name" value="ZF_FYVE"/>
    <property type="match status" value="1"/>
</dbReference>
<accession>A0A2J7R5Q5</accession>
<evidence type="ECO:0000256" key="1">
    <source>
        <dbReference type="ARBA" id="ARBA00022723"/>
    </source>
</evidence>
<evidence type="ECO:0000313" key="7">
    <source>
        <dbReference type="Proteomes" id="UP000235965"/>
    </source>
</evidence>
<dbReference type="InterPro" id="IPR052113">
    <property type="entry name" value="FYVE-type_Zinc_Finger"/>
</dbReference>
<dbReference type="InterPro" id="IPR000306">
    <property type="entry name" value="Znf_FYVE"/>
</dbReference>
<comment type="caution">
    <text evidence="6">The sequence shown here is derived from an EMBL/GenBank/DDBJ whole genome shotgun (WGS) entry which is preliminary data.</text>
</comment>
<dbReference type="InterPro" id="IPR038632">
    <property type="entry name" value="ZFYVE21_C_sf"/>
</dbReference>
<evidence type="ECO:0000259" key="5">
    <source>
        <dbReference type="PROSITE" id="PS50178"/>
    </source>
</evidence>
<dbReference type="STRING" id="105785.A0A2J7R5Q5"/>
<dbReference type="InterPro" id="IPR032031">
    <property type="entry name" value="ZFYVE21_C"/>
</dbReference>
<dbReference type="Gene3D" id="2.30.29.160">
    <property type="entry name" value="Zinc finger FYVE domain-containing protein 21, C-terminal"/>
    <property type="match status" value="1"/>
</dbReference>
<dbReference type="GO" id="GO:0008270">
    <property type="term" value="F:zinc ion binding"/>
    <property type="evidence" value="ECO:0007669"/>
    <property type="project" value="UniProtKB-KW"/>
</dbReference>
<organism evidence="6 7">
    <name type="scientific">Cryptotermes secundus</name>
    <dbReference type="NCBI Taxonomy" id="105785"/>
    <lineage>
        <taxon>Eukaryota</taxon>
        <taxon>Metazoa</taxon>
        <taxon>Ecdysozoa</taxon>
        <taxon>Arthropoda</taxon>
        <taxon>Hexapoda</taxon>
        <taxon>Insecta</taxon>
        <taxon>Pterygota</taxon>
        <taxon>Neoptera</taxon>
        <taxon>Polyneoptera</taxon>
        <taxon>Dictyoptera</taxon>
        <taxon>Blattodea</taxon>
        <taxon>Blattoidea</taxon>
        <taxon>Termitoidae</taxon>
        <taxon>Kalotermitidae</taxon>
        <taxon>Cryptotermitinae</taxon>
        <taxon>Cryptotermes</taxon>
    </lineage>
</organism>
<evidence type="ECO:0000256" key="3">
    <source>
        <dbReference type="ARBA" id="ARBA00022833"/>
    </source>
</evidence>
<evidence type="ECO:0000256" key="4">
    <source>
        <dbReference type="PROSITE-ProRule" id="PRU00091"/>
    </source>
</evidence>
<dbReference type="Pfam" id="PF16696">
    <property type="entry name" value="ZFYVE21_C"/>
    <property type="match status" value="1"/>
</dbReference>
<keyword evidence="2 4" id="KW-0863">Zinc-finger</keyword>
<reference evidence="6 7" key="1">
    <citation type="submission" date="2017-12" db="EMBL/GenBank/DDBJ databases">
        <title>Hemimetabolous genomes reveal molecular basis of termite eusociality.</title>
        <authorList>
            <person name="Harrison M.C."/>
            <person name="Jongepier E."/>
            <person name="Robertson H.M."/>
            <person name="Arning N."/>
            <person name="Bitard-Feildel T."/>
            <person name="Chao H."/>
            <person name="Childers C.P."/>
            <person name="Dinh H."/>
            <person name="Doddapaneni H."/>
            <person name="Dugan S."/>
            <person name="Gowin J."/>
            <person name="Greiner C."/>
            <person name="Han Y."/>
            <person name="Hu H."/>
            <person name="Hughes D.S.T."/>
            <person name="Huylmans A.-K."/>
            <person name="Kemena C."/>
            <person name="Kremer L.P.M."/>
            <person name="Lee S.L."/>
            <person name="Lopez-Ezquerra A."/>
            <person name="Mallet L."/>
            <person name="Monroy-Kuhn J.M."/>
            <person name="Moser A."/>
            <person name="Murali S.C."/>
            <person name="Muzny D.M."/>
            <person name="Otani S."/>
            <person name="Piulachs M.-D."/>
            <person name="Poelchau M."/>
            <person name="Qu J."/>
            <person name="Schaub F."/>
            <person name="Wada-Katsumata A."/>
            <person name="Worley K.C."/>
            <person name="Xie Q."/>
            <person name="Ylla G."/>
            <person name="Poulsen M."/>
            <person name="Gibbs R.A."/>
            <person name="Schal C."/>
            <person name="Richards S."/>
            <person name="Belles X."/>
            <person name="Korb J."/>
            <person name="Bornberg-Bauer E."/>
        </authorList>
    </citation>
    <scope>NUCLEOTIDE SEQUENCE [LARGE SCALE GENOMIC DNA]</scope>
    <source>
        <tissue evidence="6">Whole body</tissue>
    </source>
</reference>
<dbReference type="OrthoDB" id="10018316at2759"/>
<dbReference type="Proteomes" id="UP000235965">
    <property type="component" value="Unassembled WGS sequence"/>
</dbReference>
<dbReference type="PANTHER" id="PTHR39490:SF8">
    <property type="entry name" value="ZINC FINGER FYVE DOMAIN-CONTAINING PROTEIN 21"/>
    <property type="match status" value="1"/>
</dbReference>
<dbReference type="CDD" id="cd15727">
    <property type="entry name" value="FYVE_ZF21"/>
    <property type="match status" value="1"/>
</dbReference>
<dbReference type="PANTHER" id="PTHR39490">
    <property type="entry name" value="ARRESTIN DOMAIN-CONTAINING PROTEIN D"/>
    <property type="match status" value="1"/>
</dbReference>
<keyword evidence="1" id="KW-0479">Metal-binding</keyword>
<dbReference type="InParanoid" id="A0A2J7R5Q5"/>
<gene>
    <name evidence="6" type="primary">Zfyve21</name>
    <name evidence="6" type="ORF">B7P43_G10665</name>
</gene>
<dbReference type="AlphaFoldDB" id="A0A2J7R5Q5"/>
<feature type="domain" description="FYVE-type" evidence="5">
    <location>
        <begin position="57"/>
        <end position="112"/>
    </location>
</feature>
<dbReference type="Pfam" id="PF01363">
    <property type="entry name" value="FYVE"/>
    <property type="match status" value="1"/>
</dbReference>
<keyword evidence="7" id="KW-1185">Reference proteome</keyword>
<dbReference type="InterPro" id="IPR013083">
    <property type="entry name" value="Znf_RING/FYVE/PHD"/>
</dbReference>
<dbReference type="SUPFAM" id="SSF57903">
    <property type="entry name" value="FYVE/PHD zinc finger"/>
    <property type="match status" value="1"/>
</dbReference>
<sequence length="303" mass="33821">MKRRKVVDIGEPVKSELTMEAACPKKLIKSKSGLRIVATNDEYKSPFFLCEPQWIPDSESTNCTGCKAKFDFITRRHHCRRCGQIYCGSCCDSKMGLPRMCFVDPVRVCNRCALVTNKESNFFDRQLKTLTSGATFLLDQGFSTCPDSVNFLVCRLSQDHRYLVFEGRTADSMNTVELRQLKTIGVARDPDAADSDGELEGTSSVEIVYSNKQQTEQRVKLCSGPEPHRKLANAWIDAIQQAVEQKGLEHLGLPKIDENICLFLVPRSGIYVGKENENGKGRGLSIYIGSSGSVDSTRRTSEI</sequence>
<dbReference type="EMBL" id="NEVH01006990">
    <property type="protein sequence ID" value="PNF36169.1"/>
    <property type="molecule type" value="Genomic_DNA"/>
</dbReference>
<dbReference type="Gene3D" id="3.30.40.10">
    <property type="entry name" value="Zinc/RING finger domain, C3HC4 (zinc finger)"/>
    <property type="match status" value="1"/>
</dbReference>
<protein>
    <submittedName>
        <fullName evidence="6">Zinc finger FYVE domain-containing protein 21</fullName>
    </submittedName>
</protein>
<keyword evidence="3" id="KW-0862">Zinc</keyword>
<evidence type="ECO:0000256" key="2">
    <source>
        <dbReference type="ARBA" id="ARBA00022771"/>
    </source>
</evidence>
<dbReference type="InterPro" id="IPR011011">
    <property type="entry name" value="Znf_FYVE_PHD"/>
</dbReference>
<evidence type="ECO:0000313" key="6">
    <source>
        <dbReference type="EMBL" id="PNF36169.1"/>
    </source>
</evidence>
<name>A0A2J7R5Q5_9NEOP</name>
<dbReference type="InterPro" id="IPR017455">
    <property type="entry name" value="Znf_FYVE-rel"/>
</dbReference>
<proteinExistence type="predicted"/>
<dbReference type="SMART" id="SM00064">
    <property type="entry name" value="FYVE"/>
    <property type="match status" value="1"/>
</dbReference>